<feature type="domain" description="Reverse transcriptase" evidence="1">
    <location>
        <begin position="1"/>
        <end position="245"/>
    </location>
</feature>
<evidence type="ECO:0000313" key="2">
    <source>
        <dbReference type="EMBL" id="GFG33604.1"/>
    </source>
</evidence>
<keyword evidence="3" id="KW-1185">Reference proteome</keyword>
<protein>
    <recommendedName>
        <fullName evidence="1">Reverse transcriptase domain-containing protein</fullName>
    </recommendedName>
</protein>
<dbReference type="PANTHER" id="PTHR21301:SF10">
    <property type="entry name" value="REVERSE TRANSCRIPTASE DOMAIN-CONTAINING PROTEIN"/>
    <property type="match status" value="1"/>
</dbReference>
<dbReference type="OrthoDB" id="10058657at2759"/>
<dbReference type="AlphaFoldDB" id="A0A6L2PMQ0"/>
<dbReference type="PANTHER" id="PTHR21301">
    <property type="entry name" value="REVERSE TRANSCRIPTASE"/>
    <property type="match status" value="1"/>
</dbReference>
<reference evidence="3" key="1">
    <citation type="submission" date="2020-01" db="EMBL/GenBank/DDBJ databases">
        <title>Draft genome sequence of the Termite Coptotermes fromosanus.</title>
        <authorList>
            <person name="Itakura S."/>
            <person name="Yosikawa Y."/>
            <person name="Umezawa K."/>
        </authorList>
    </citation>
    <scope>NUCLEOTIDE SEQUENCE [LARGE SCALE GENOMIC DNA]</scope>
</reference>
<dbReference type="EMBL" id="BLKM01000442">
    <property type="protein sequence ID" value="GFG33604.1"/>
    <property type="molecule type" value="Genomic_DNA"/>
</dbReference>
<dbReference type="Proteomes" id="UP000502823">
    <property type="component" value="Unassembled WGS sequence"/>
</dbReference>
<dbReference type="PROSITE" id="PS50878">
    <property type="entry name" value="RT_POL"/>
    <property type="match status" value="1"/>
</dbReference>
<gene>
    <name evidence="2" type="ORF">Cfor_03158</name>
</gene>
<comment type="caution">
    <text evidence="2">The sequence shown here is derived from an EMBL/GenBank/DDBJ whole genome shotgun (WGS) entry which is preliminary data.</text>
</comment>
<dbReference type="InterPro" id="IPR000477">
    <property type="entry name" value="RT_dom"/>
</dbReference>
<organism evidence="2 3">
    <name type="scientific">Coptotermes formosanus</name>
    <name type="common">Formosan subterranean termite</name>
    <dbReference type="NCBI Taxonomy" id="36987"/>
    <lineage>
        <taxon>Eukaryota</taxon>
        <taxon>Metazoa</taxon>
        <taxon>Ecdysozoa</taxon>
        <taxon>Arthropoda</taxon>
        <taxon>Hexapoda</taxon>
        <taxon>Insecta</taxon>
        <taxon>Pterygota</taxon>
        <taxon>Neoptera</taxon>
        <taxon>Polyneoptera</taxon>
        <taxon>Dictyoptera</taxon>
        <taxon>Blattodea</taxon>
        <taxon>Blattoidea</taxon>
        <taxon>Termitoidae</taxon>
        <taxon>Rhinotermitidae</taxon>
        <taxon>Coptotermes</taxon>
    </lineage>
</organism>
<proteinExistence type="predicted"/>
<evidence type="ECO:0000259" key="1">
    <source>
        <dbReference type="PROSITE" id="PS50878"/>
    </source>
</evidence>
<sequence>MWQSYLLDVDGANKDAGSQTDIGCRKQMFIVDSVHIQPVVNNINAPSYKVARFMAKNLKGYLNLPNTYNTINSHALAQDISKLTINEHCKLVTYDIKDLYVNIPIDETLHITDFFLRINNNKANIRSQILGLMQATLTQNYFKFDQEFYQPQKGIAMGSPLSGLVAELFLQYFELHIVKHSLETKSIIFYTRYVGDILIIYDESLANDMRRYKSVRDKVFDFDHGALPVSASIISGKARRIGIILNICDMEIIVRRPNAMI</sequence>
<accession>A0A6L2PMQ0</accession>
<dbReference type="InParanoid" id="A0A6L2PMQ0"/>
<name>A0A6L2PMQ0_COPFO</name>
<evidence type="ECO:0000313" key="3">
    <source>
        <dbReference type="Proteomes" id="UP000502823"/>
    </source>
</evidence>